<protein>
    <recommendedName>
        <fullName evidence="3">F-box domain-containing protein</fullName>
    </recommendedName>
</protein>
<organism evidence="1 2">
    <name type="scientific">Lyophyllum shimeji</name>
    <name type="common">Hon-shimeji</name>
    <name type="synonym">Tricholoma shimeji</name>
    <dbReference type="NCBI Taxonomy" id="47721"/>
    <lineage>
        <taxon>Eukaryota</taxon>
        <taxon>Fungi</taxon>
        <taxon>Dikarya</taxon>
        <taxon>Basidiomycota</taxon>
        <taxon>Agaricomycotina</taxon>
        <taxon>Agaricomycetes</taxon>
        <taxon>Agaricomycetidae</taxon>
        <taxon>Agaricales</taxon>
        <taxon>Tricholomatineae</taxon>
        <taxon>Lyophyllaceae</taxon>
        <taxon>Lyophyllum</taxon>
    </lineage>
</organism>
<dbReference type="SUPFAM" id="SSF52047">
    <property type="entry name" value="RNI-like"/>
    <property type="match status" value="1"/>
</dbReference>
<dbReference type="EMBL" id="BRPK01000007">
    <property type="protein sequence ID" value="GLB39724.1"/>
    <property type="molecule type" value="Genomic_DNA"/>
</dbReference>
<evidence type="ECO:0000313" key="1">
    <source>
        <dbReference type="EMBL" id="GLB39724.1"/>
    </source>
</evidence>
<sequence>MTVFTDLPIDILPLVVSHLIKPHHLASSCLVNRAFHQFTVPRLYERASIYAWQREGKTKVVQLFTTLAQCPHLAKYVRRLDIREFPKAITLAELGETVLRGLRNCTNLRACTWTRDGSLTSGILQALQTSGTLQELEINGRCENNYDPALLQGFTQLSRVVLIMPSAPVVGRLCPWMRLTGGTLQSLTLICKASHIVTDAVLESLAPHLVNLRHLYLTGCSKVTHDGVWSILSGNTVGLLELGLEGLSTHFNMEKFAWRCLKAGTLSKLTSITLTVHPQLPLDVWMNDVLTLLSAAPLRNFHIYSTGAFYESPSTEPFWSQLVATHGPRLLRFSVHRMLISLKSIEDICRRCTNLQQLFIVVEPESLQSLGACLAHAKSLHSIHINYPMEAHADAVPVMLVDEALTIIRQCSSTLTQFGCNARVWQVSRMITLDPDGTYQAHPKLSPYESPDIPEPFLVVRT</sequence>
<evidence type="ECO:0008006" key="3">
    <source>
        <dbReference type="Google" id="ProtNLM"/>
    </source>
</evidence>
<dbReference type="AlphaFoldDB" id="A0A9P3PQH4"/>
<comment type="caution">
    <text evidence="1">The sequence shown here is derived from an EMBL/GenBank/DDBJ whole genome shotgun (WGS) entry which is preliminary data.</text>
</comment>
<proteinExistence type="predicted"/>
<evidence type="ECO:0000313" key="2">
    <source>
        <dbReference type="Proteomes" id="UP001063166"/>
    </source>
</evidence>
<keyword evidence="2" id="KW-1185">Reference proteome</keyword>
<dbReference type="InterPro" id="IPR032675">
    <property type="entry name" value="LRR_dom_sf"/>
</dbReference>
<reference evidence="1" key="1">
    <citation type="submission" date="2022-07" db="EMBL/GenBank/DDBJ databases">
        <title>The genome of Lyophyllum shimeji provides insight into the initial evolution of ectomycorrhizal fungal genome.</title>
        <authorList>
            <person name="Kobayashi Y."/>
            <person name="Shibata T."/>
            <person name="Hirakawa H."/>
            <person name="Shigenobu S."/>
            <person name="Nishiyama T."/>
            <person name="Yamada A."/>
            <person name="Hasebe M."/>
            <person name="Kawaguchi M."/>
        </authorList>
    </citation>
    <scope>NUCLEOTIDE SEQUENCE</scope>
    <source>
        <strain evidence="1">AT787</strain>
    </source>
</reference>
<dbReference type="Proteomes" id="UP001063166">
    <property type="component" value="Unassembled WGS sequence"/>
</dbReference>
<dbReference type="Gene3D" id="3.80.10.10">
    <property type="entry name" value="Ribonuclease Inhibitor"/>
    <property type="match status" value="1"/>
</dbReference>
<gene>
    <name evidence="1" type="ORF">LshimejAT787_0702340</name>
</gene>
<dbReference type="OrthoDB" id="2585512at2759"/>
<name>A0A9P3PQH4_LYOSH</name>
<accession>A0A9P3PQH4</accession>